<gene>
    <name evidence="3" type="ORF">ERS852395_01391</name>
</gene>
<dbReference type="RefSeq" id="WP_055053141.1">
    <property type="nucleotide sequence ID" value="NZ_CYZA01000006.1"/>
</dbReference>
<feature type="domain" description="Macro" evidence="2">
    <location>
        <begin position="1"/>
        <end position="166"/>
    </location>
</feature>
<dbReference type="Proteomes" id="UP000095447">
    <property type="component" value="Unassembled WGS sequence"/>
</dbReference>
<evidence type="ECO:0000313" key="3">
    <source>
        <dbReference type="EMBL" id="CUN81385.1"/>
    </source>
</evidence>
<dbReference type="InterPro" id="IPR043472">
    <property type="entry name" value="Macro_dom-like"/>
</dbReference>
<dbReference type="AlphaFoldDB" id="A0A174A1K7"/>
<evidence type="ECO:0000259" key="2">
    <source>
        <dbReference type="PROSITE" id="PS51154"/>
    </source>
</evidence>
<protein>
    <recommendedName>
        <fullName evidence="2">Macro domain-containing protein</fullName>
    </recommendedName>
</protein>
<evidence type="ECO:0000313" key="4">
    <source>
        <dbReference type="Proteomes" id="UP000095447"/>
    </source>
</evidence>
<proteinExistence type="predicted"/>
<dbReference type="EMBL" id="CYZA01000006">
    <property type="protein sequence ID" value="CUN81385.1"/>
    <property type="molecule type" value="Genomic_DNA"/>
</dbReference>
<dbReference type="PROSITE" id="PS51154">
    <property type="entry name" value="MACRO"/>
    <property type="match status" value="1"/>
</dbReference>
<accession>A0A174A1K7</accession>
<dbReference type="GO" id="GO:0140291">
    <property type="term" value="P:peptidyl-glutamate ADP-deribosylation"/>
    <property type="evidence" value="ECO:0007669"/>
    <property type="project" value="TreeGrafter"/>
</dbReference>
<dbReference type="PANTHER" id="PTHR12521:SF0">
    <property type="entry name" value="ADP-RIBOSE GLYCOHYDROLASE OARD1"/>
    <property type="match status" value="1"/>
</dbReference>
<reference evidence="3 4" key="1">
    <citation type="submission" date="2015-09" db="EMBL/GenBank/DDBJ databases">
        <authorList>
            <consortium name="Pathogen Informatics"/>
        </authorList>
    </citation>
    <scope>NUCLEOTIDE SEQUENCE [LARGE SCALE GENOMIC DNA]</scope>
    <source>
        <strain evidence="3 4">2789STDY5608838</strain>
    </source>
</reference>
<name>A0A174A1K7_9FIRM</name>
<comment type="catalytic activity">
    <reaction evidence="1">
        <text>an N-(ADP-alpha-D-ribosyl)-thymidine in DNA + H2O = a thymidine in DNA + ADP-D-ribose</text>
        <dbReference type="Rhea" id="RHEA:71655"/>
        <dbReference type="Rhea" id="RHEA-COMP:13556"/>
        <dbReference type="Rhea" id="RHEA-COMP:18051"/>
        <dbReference type="ChEBI" id="CHEBI:15377"/>
        <dbReference type="ChEBI" id="CHEBI:57967"/>
        <dbReference type="ChEBI" id="CHEBI:137386"/>
        <dbReference type="ChEBI" id="CHEBI:191199"/>
    </reaction>
    <physiologicalReaction direction="left-to-right" evidence="1">
        <dbReference type="Rhea" id="RHEA:71656"/>
    </physiologicalReaction>
</comment>
<organism evidence="3 4">
    <name type="scientific">Blautia obeum</name>
    <dbReference type="NCBI Taxonomy" id="40520"/>
    <lineage>
        <taxon>Bacteria</taxon>
        <taxon>Bacillati</taxon>
        <taxon>Bacillota</taxon>
        <taxon>Clostridia</taxon>
        <taxon>Lachnospirales</taxon>
        <taxon>Lachnospiraceae</taxon>
        <taxon>Blautia</taxon>
    </lineage>
</organism>
<dbReference type="SUPFAM" id="SSF52949">
    <property type="entry name" value="Macro domain-like"/>
    <property type="match status" value="1"/>
</dbReference>
<dbReference type="InterPro" id="IPR002589">
    <property type="entry name" value="Macro_dom"/>
</dbReference>
<dbReference type="PANTHER" id="PTHR12521">
    <property type="entry name" value="PROTEIN C6ORF130"/>
    <property type="match status" value="1"/>
</dbReference>
<dbReference type="Gene3D" id="3.40.220.10">
    <property type="entry name" value="Leucine Aminopeptidase, subunit E, domain 1"/>
    <property type="match status" value="1"/>
</dbReference>
<dbReference type="InterPro" id="IPR050892">
    <property type="entry name" value="ADP-ribose_metab_enzymes"/>
</dbReference>
<sequence>MIKIIEGNIVDAQTDYIIHQVNCQGEMNTGVAKALRDYDEGIYIHYRNVCKLREFNPELLLGTYDEYFIRRKNQEILSLFAQDKYGYDGKQYTDVKAFREGLNFIRQQIPVYWFDADNRPHKTTIALPYKIGCGRGGADWEVVYKIIEEELSSFEVELWKLEEQNV</sequence>
<evidence type="ECO:0000256" key="1">
    <source>
        <dbReference type="ARBA" id="ARBA00035885"/>
    </source>
</evidence>